<evidence type="ECO:0000256" key="4">
    <source>
        <dbReference type="SAM" id="Phobius"/>
    </source>
</evidence>
<dbReference type="InParanoid" id="A0A7R8UCI3"/>
<keyword evidence="4" id="KW-0472">Membrane</keyword>
<dbReference type="PANTHER" id="PTHR48051:SF1">
    <property type="entry name" value="RAS SUPPRESSOR PROTEIN 1"/>
    <property type="match status" value="1"/>
</dbReference>
<dbReference type="InterPro" id="IPR032675">
    <property type="entry name" value="LRR_dom_sf"/>
</dbReference>
<dbReference type="InterPro" id="IPR003591">
    <property type="entry name" value="Leu-rich_rpt_typical-subtyp"/>
</dbReference>
<dbReference type="EMBL" id="LR899009">
    <property type="protein sequence ID" value="CAD7078049.1"/>
    <property type="molecule type" value="Genomic_DNA"/>
</dbReference>
<keyword evidence="4" id="KW-1133">Transmembrane helix</keyword>
<evidence type="ECO:0000256" key="2">
    <source>
        <dbReference type="ARBA" id="ARBA00022737"/>
    </source>
</evidence>
<feature type="compositionally biased region" description="Basic residues" evidence="3">
    <location>
        <begin position="1"/>
        <end position="21"/>
    </location>
</feature>
<protein>
    <submittedName>
        <fullName evidence="5">Uncharacterized protein</fullName>
    </submittedName>
</protein>
<keyword evidence="6" id="KW-1185">Reference proteome</keyword>
<dbReference type="PANTHER" id="PTHR48051">
    <property type="match status" value="1"/>
</dbReference>
<dbReference type="Proteomes" id="UP000594454">
    <property type="component" value="Chromosome 1"/>
</dbReference>
<dbReference type="OrthoDB" id="694479at2759"/>
<evidence type="ECO:0000256" key="1">
    <source>
        <dbReference type="ARBA" id="ARBA00022614"/>
    </source>
</evidence>
<dbReference type="AlphaFoldDB" id="A0A7R8UCI3"/>
<dbReference type="InterPro" id="IPR001611">
    <property type="entry name" value="Leu-rich_rpt"/>
</dbReference>
<name>A0A7R8UCI3_HERIL</name>
<dbReference type="Gene3D" id="3.80.10.10">
    <property type="entry name" value="Ribonuclease Inhibitor"/>
    <property type="match status" value="1"/>
</dbReference>
<feature type="compositionally biased region" description="Basic and acidic residues" evidence="3">
    <location>
        <begin position="196"/>
        <end position="205"/>
    </location>
</feature>
<feature type="region of interest" description="Disordered" evidence="3">
    <location>
        <begin position="175"/>
        <end position="205"/>
    </location>
</feature>
<gene>
    <name evidence="5" type="ORF">HERILL_LOCUS1341</name>
</gene>
<reference evidence="5 6" key="1">
    <citation type="submission" date="2020-11" db="EMBL/GenBank/DDBJ databases">
        <authorList>
            <person name="Wallbank WR R."/>
            <person name="Pardo Diaz C."/>
            <person name="Kozak K."/>
            <person name="Martin S."/>
            <person name="Jiggins C."/>
            <person name="Moest M."/>
            <person name="Warren A I."/>
            <person name="Generalovic N T."/>
            <person name="Byers J.R.P. K."/>
            <person name="Montejo-Kovacevich G."/>
            <person name="Yen C E."/>
        </authorList>
    </citation>
    <scope>NUCLEOTIDE SEQUENCE [LARGE SCALE GENOMIC DNA]</scope>
</reference>
<evidence type="ECO:0000313" key="5">
    <source>
        <dbReference type="EMBL" id="CAD7078049.1"/>
    </source>
</evidence>
<organism evidence="5 6">
    <name type="scientific">Hermetia illucens</name>
    <name type="common">Black soldier fly</name>
    <dbReference type="NCBI Taxonomy" id="343691"/>
    <lineage>
        <taxon>Eukaryota</taxon>
        <taxon>Metazoa</taxon>
        <taxon>Ecdysozoa</taxon>
        <taxon>Arthropoda</taxon>
        <taxon>Hexapoda</taxon>
        <taxon>Insecta</taxon>
        <taxon>Pterygota</taxon>
        <taxon>Neoptera</taxon>
        <taxon>Endopterygota</taxon>
        <taxon>Diptera</taxon>
        <taxon>Brachycera</taxon>
        <taxon>Stratiomyomorpha</taxon>
        <taxon>Stratiomyidae</taxon>
        <taxon>Hermetiinae</taxon>
        <taxon>Hermetia</taxon>
    </lineage>
</organism>
<keyword evidence="2" id="KW-0677">Repeat</keyword>
<dbReference type="GO" id="GO:0005737">
    <property type="term" value="C:cytoplasm"/>
    <property type="evidence" value="ECO:0007669"/>
    <property type="project" value="TreeGrafter"/>
</dbReference>
<sequence>MDLKKTKTHWKRSSSRTKKRKFQGDTFSDKVNADYTSKLEKLRRTNDPIALQHAIQRSDDRIQATNRRSFFASQQAGGMPDLTKMSWVKVSCMVLESQNKLRAQLLSQHGIRYFIDSNFLSQNVVRSFIKTIIYEDAAMEERMPYDLHCPCIPSDPNYRFSSNRREEMPIFTTGQDAESPLLPHGSAGSPTVSQNRSRDSGSKFQSNKETECYVVSKPGTFSHLTALEEIDLANNALLTIPSELFQLPSLRNLYVDSNDLYDLDETLETLEKPIRAPLEYLNVANCGLQKIPRLGILPYILHLNASMNPLQAAVAQDFVPMCHIKSLDLRKTTMDPCNCLAIVEYLESLKVIVTDRIDCDIVDRKACDPVAFAIDTKDYDDCKSVTLNKESQNSWIIIFACIGASLVLLICGLCWYQKRRSNARRAQRRVNQEGPNRELLRNAN</sequence>
<dbReference type="InterPro" id="IPR050216">
    <property type="entry name" value="LRR_domain-containing"/>
</dbReference>
<evidence type="ECO:0000313" key="6">
    <source>
        <dbReference type="Proteomes" id="UP000594454"/>
    </source>
</evidence>
<evidence type="ECO:0000256" key="3">
    <source>
        <dbReference type="SAM" id="MobiDB-lite"/>
    </source>
</evidence>
<feature type="region of interest" description="Disordered" evidence="3">
    <location>
        <begin position="1"/>
        <end position="23"/>
    </location>
</feature>
<dbReference type="SMART" id="SM00369">
    <property type="entry name" value="LRR_TYP"/>
    <property type="match status" value="1"/>
</dbReference>
<accession>A0A7R8UCI3</accession>
<proteinExistence type="predicted"/>
<keyword evidence="1" id="KW-0433">Leucine-rich repeat</keyword>
<feature type="transmembrane region" description="Helical" evidence="4">
    <location>
        <begin position="395"/>
        <end position="416"/>
    </location>
</feature>
<dbReference type="SUPFAM" id="SSF52058">
    <property type="entry name" value="L domain-like"/>
    <property type="match status" value="1"/>
</dbReference>
<keyword evidence="4" id="KW-0812">Transmembrane</keyword>
<dbReference type="Pfam" id="PF13855">
    <property type="entry name" value="LRR_8"/>
    <property type="match status" value="1"/>
</dbReference>